<keyword evidence="4" id="KW-1185">Reference proteome</keyword>
<evidence type="ECO:0000313" key="3">
    <source>
        <dbReference type="EMBL" id="KAF5926142.1"/>
    </source>
</evidence>
<dbReference type="EMBL" id="JACDTQ010000773">
    <property type="protein sequence ID" value="KAF5926142.1"/>
    <property type="molecule type" value="Genomic_DNA"/>
</dbReference>
<proteinExistence type="predicted"/>
<evidence type="ECO:0000256" key="1">
    <source>
        <dbReference type="SAM" id="MobiDB-lite"/>
    </source>
</evidence>
<sequence length="311" mass="34447">MLFLPVSSTTIHSPQVWGPSLSAGGLESDPSSPPCTSFPLVLPGSCSAFHEQGCLLSGRFLLPHHSHLMSNPVLATFSTLLEQPEVMAALRVGSGHHDGNLMDSESTFVKPCGQIEHLYLQSCPSIYLTLTVVIIMAKRIVENYRQQQWQPHQGWGDTSMSRGPTFPPYYPNSHLTSPEELLTGDGGEERRPAQRNVPHKQMNPLVCGVWVLGLDPGGWVMYVSLTSFLISLMFLLSYLFGFYKKYESWKVLVRTSEGQPVPRDHCHPVHSAAVLWVHATILSETQDLSNYFVNTSECWENSDSHGGEGIA</sequence>
<feature type="transmembrane region" description="Helical" evidence="2">
    <location>
        <begin position="219"/>
        <end position="240"/>
    </location>
</feature>
<evidence type="ECO:0000256" key="2">
    <source>
        <dbReference type="SAM" id="Phobius"/>
    </source>
</evidence>
<protein>
    <submittedName>
        <fullName evidence="3">Uncharacterized protein</fullName>
    </submittedName>
</protein>
<evidence type="ECO:0000313" key="4">
    <source>
        <dbReference type="Proteomes" id="UP000551758"/>
    </source>
</evidence>
<comment type="caution">
    <text evidence="3">The sequence shown here is derived from an EMBL/GenBank/DDBJ whole genome shotgun (WGS) entry which is preliminary data.</text>
</comment>
<gene>
    <name evidence="3" type="ORF">HPG69_011268</name>
</gene>
<dbReference type="Proteomes" id="UP000551758">
    <property type="component" value="Unassembled WGS sequence"/>
</dbReference>
<organism evidence="3 4">
    <name type="scientific">Diceros bicornis minor</name>
    <name type="common">South-central black rhinoceros</name>
    <dbReference type="NCBI Taxonomy" id="77932"/>
    <lineage>
        <taxon>Eukaryota</taxon>
        <taxon>Metazoa</taxon>
        <taxon>Chordata</taxon>
        <taxon>Craniata</taxon>
        <taxon>Vertebrata</taxon>
        <taxon>Euteleostomi</taxon>
        <taxon>Mammalia</taxon>
        <taxon>Eutheria</taxon>
        <taxon>Laurasiatheria</taxon>
        <taxon>Perissodactyla</taxon>
        <taxon>Rhinocerotidae</taxon>
        <taxon>Diceros</taxon>
    </lineage>
</organism>
<keyword evidence="2" id="KW-1133">Transmembrane helix</keyword>
<keyword evidence="2" id="KW-0812">Transmembrane</keyword>
<dbReference type="AlphaFoldDB" id="A0A7J7FDI9"/>
<name>A0A7J7FDI9_DICBM</name>
<accession>A0A7J7FDI9</accession>
<reference evidence="3 4" key="1">
    <citation type="journal article" date="2020" name="Mol. Biol. Evol.">
        <title>Interspecific Gene Flow and the Evolution of Specialization in Black and White Rhinoceros.</title>
        <authorList>
            <person name="Moodley Y."/>
            <person name="Westbury M.V."/>
            <person name="Russo I.M."/>
            <person name="Gopalakrishnan S."/>
            <person name="Rakotoarivelo A."/>
            <person name="Olsen R.A."/>
            <person name="Prost S."/>
            <person name="Tunstall T."/>
            <person name="Ryder O.A."/>
            <person name="Dalen L."/>
            <person name="Bruford M.W."/>
        </authorList>
    </citation>
    <scope>NUCLEOTIDE SEQUENCE [LARGE SCALE GENOMIC DNA]</scope>
    <source>
        <strain evidence="3">SBR-YM</strain>
        <tissue evidence="3">Skin</tissue>
    </source>
</reference>
<keyword evidence="2" id="KW-0472">Membrane</keyword>
<feature type="region of interest" description="Disordered" evidence="1">
    <location>
        <begin position="177"/>
        <end position="196"/>
    </location>
</feature>